<dbReference type="SMR" id="A0A0P0WVI8"/>
<dbReference type="Proteomes" id="UP000059680">
    <property type="component" value="Chromosome 6"/>
</dbReference>
<organism evidence="2 3">
    <name type="scientific">Oryza sativa subsp. japonica</name>
    <name type="common">Rice</name>
    <dbReference type="NCBI Taxonomy" id="39947"/>
    <lineage>
        <taxon>Eukaryota</taxon>
        <taxon>Viridiplantae</taxon>
        <taxon>Streptophyta</taxon>
        <taxon>Embryophyta</taxon>
        <taxon>Tracheophyta</taxon>
        <taxon>Spermatophyta</taxon>
        <taxon>Magnoliopsida</taxon>
        <taxon>Liliopsida</taxon>
        <taxon>Poales</taxon>
        <taxon>Poaceae</taxon>
        <taxon>BOP clade</taxon>
        <taxon>Oryzoideae</taxon>
        <taxon>Oryzeae</taxon>
        <taxon>Oryzinae</taxon>
        <taxon>Oryza</taxon>
        <taxon>Oryza sativa</taxon>
    </lineage>
</organism>
<feature type="compositionally biased region" description="Basic and acidic residues" evidence="1">
    <location>
        <begin position="98"/>
        <end position="112"/>
    </location>
</feature>
<reference evidence="2 3" key="3">
    <citation type="journal article" date="2013" name="Rice">
        <title>Improvement of the Oryza sativa Nipponbare reference genome using next generation sequence and optical map data.</title>
        <authorList>
            <person name="Kawahara Y."/>
            <person name="de la Bastide M."/>
            <person name="Hamilton J.P."/>
            <person name="Kanamori H."/>
            <person name="McCombie W.R."/>
            <person name="Ouyang S."/>
            <person name="Schwartz D.C."/>
            <person name="Tanaka T."/>
            <person name="Wu J."/>
            <person name="Zhou S."/>
            <person name="Childs K.L."/>
            <person name="Davidson R.M."/>
            <person name="Lin H."/>
            <person name="Quesada-Ocampo L."/>
            <person name="Vaillancourt B."/>
            <person name="Sakai H."/>
            <person name="Lee S.S."/>
            <person name="Kim J."/>
            <person name="Numa H."/>
            <person name="Itoh T."/>
            <person name="Buell C.R."/>
            <person name="Matsumoto T."/>
        </authorList>
    </citation>
    <scope>NUCLEOTIDE SEQUENCE [LARGE SCALE GENOMIC DNA]</scope>
    <source>
        <strain evidence="3">cv. Nipponbare</strain>
    </source>
</reference>
<evidence type="ECO:0000256" key="1">
    <source>
        <dbReference type="SAM" id="MobiDB-lite"/>
    </source>
</evidence>
<proteinExistence type="predicted"/>
<evidence type="ECO:0000313" key="2">
    <source>
        <dbReference type="EMBL" id="BAS97149.1"/>
    </source>
</evidence>
<dbReference type="AlphaFoldDB" id="A0A0P0WVI8"/>
<dbReference type="InParanoid" id="A0A0P0WVI8"/>
<protein>
    <submittedName>
        <fullName evidence="2">Os06g0265650 protein</fullName>
    </submittedName>
</protein>
<feature type="region of interest" description="Disordered" evidence="1">
    <location>
        <begin position="78"/>
        <end position="113"/>
    </location>
</feature>
<sequence length="303" mass="32616">MPMQHPRRVLRQPELPPEMLQLQNRHLFPQCEREELVHHRHRSLLGVGVRAYRRPSLRVRRDVRRGIEFLHLGMRLGPGGRQRAGEPRGGGVGGGGGRRLDGGDGEGRDPPEKLQLGGVAAVRVRVGEAEEVGAGGEEAEEVVVGEAERAPQRGELGHLEAAAAGEHEHPREAVGHRRLGRRDGRLLGVDQHRHPLGEPEAGLLPAIAIAAGAAVEEVEAGRVLAEPVGGSAEEVERLEAGLEEADGGGAGREAEEEALDLVVHDPAAVAAERGLQRRVLRGGPPCHAAALRRRRRRREGRGV</sequence>
<keyword evidence="3" id="KW-1185">Reference proteome</keyword>
<dbReference type="EMBL" id="AP014962">
    <property type="protein sequence ID" value="BAS97149.1"/>
    <property type="molecule type" value="Genomic_DNA"/>
</dbReference>
<gene>
    <name evidence="2" type="ordered locus">Os06g0265650</name>
    <name evidence="2" type="ORF">OSNPB_060265650</name>
</gene>
<accession>A0A0P0WVI8</accession>
<evidence type="ECO:0000313" key="3">
    <source>
        <dbReference type="Proteomes" id="UP000059680"/>
    </source>
</evidence>
<dbReference type="PaxDb" id="39947-A0A0P0WVI8"/>
<feature type="compositionally biased region" description="Gly residues" evidence="1">
    <location>
        <begin position="78"/>
        <end position="97"/>
    </location>
</feature>
<name>A0A0P0WVI8_ORYSJ</name>
<reference evidence="2 3" key="2">
    <citation type="journal article" date="2013" name="Plant Cell Physiol.">
        <title>Rice Annotation Project Database (RAP-DB): an integrative and interactive database for rice genomics.</title>
        <authorList>
            <person name="Sakai H."/>
            <person name="Lee S.S."/>
            <person name="Tanaka T."/>
            <person name="Numa H."/>
            <person name="Kim J."/>
            <person name="Kawahara Y."/>
            <person name="Wakimoto H."/>
            <person name="Yang C.C."/>
            <person name="Iwamoto M."/>
            <person name="Abe T."/>
            <person name="Yamada Y."/>
            <person name="Muto A."/>
            <person name="Inokuchi H."/>
            <person name="Ikemura T."/>
            <person name="Matsumoto T."/>
            <person name="Sasaki T."/>
            <person name="Itoh T."/>
        </authorList>
    </citation>
    <scope>NUCLEOTIDE SEQUENCE [LARGE SCALE GENOMIC DNA]</scope>
    <source>
        <strain evidence="3">cv. Nipponbare</strain>
    </source>
</reference>
<reference evidence="3" key="1">
    <citation type="journal article" date="2005" name="Nature">
        <title>The map-based sequence of the rice genome.</title>
        <authorList>
            <consortium name="International rice genome sequencing project (IRGSP)"/>
            <person name="Matsumoto T."/>
            <person name="Wu J."/>
            <person name="Kanamori H."/>
            <person name="Katayose Y."/>
            <person name="Fujisawa M."/>
            <person name="Namiki N."/>
            <person name="Mizuno H."/>
            <person name="Yamamoto K."/>
            <person name="Antonio B.A."/>
            <person name="Baba T."/>
            <person name="Sakata K."/>
            <person name="Nagamura Y."/>
            <person name="Aoki H."/>
            <person name="Arikawa K."/>
            <person name="Arita K."/>
            <person name="Bito T."/>
            <person name="Chiden Y."/>
            <person name="Fujitsuka N."/>
            <person name="Fukunaka R."/>
            <person name="Hamada M."/>
            <person name="Harada C."/>
            <person name="Hayashi A."/>
            <person name="Hijishita S."/>
            <person name="Honda M."/>
            <person name="Hosokawa S."/>
            <person name="Ichikawa Y."/>
            <person name="Idonuma A."/>
            <person name="Iijima M."/>
            <person name="Ikeda M."/>
            <person name="Ikeno M."/>
            <person name="Ito K."/>
            <person name="Ito S."/>
            <person name="Ito T."/>
            <person name="Ito Y."/>
            <person name="Ito Y."/>
            <person name="Iwabuchi A."/>
            <person name="Kamiya K."/>
            <person name="Karasawa W."/>
            <person name="Kurita K."/>
            <person name="Katagiri S."/>
            <person name="Kikuta A."/>
            <person name="Kobayashi H."/>
            <person name="Kobayashi N."/>
            <person name="Machita K."/>
            <person name="Maehara T."/>
            <person name="Masukawa M."/>
            <person name="Mizubayashi T."/>
            <person name="Mukai Y."/>
            <person name="Nagasaki H."/>
            <person name="Nagata Y."/>
            <person name="Naito S."/>
            <person name="Nakashima M."/>
            <person name="Nakama Y."/>
            <person name="Nakamichi Y."/>
            <person name="Nakamura M."/>
            <person name="Meguro A."/>
            <person name="Negishi M."/>
            <person name="Ohta I."/>
            <person name="Ohta T."/>
            <person name="Okamoto M."/>
            <person name="Ono N."/>
            <person name="Saji S."/>
            <person name="Sakaguchi M."/>
            <person name="Sakai K."/>
            <person name="Shibata M."/>
            <person name="Shimokawa T."/>
            <person name="Song J."/>
            <person name="Takazaki Y."/>
            <person name="Terasawa K."/>
            <person name="Tsugane M."/>
            <person name="Tsuji K."/>
            <person name="Ueda S."/>
            <person name="Waki K."/>
            <person name="Yamagata H."/>
            <person name="Yamamoto M."/>
            <person name="Yamamoto S."/>
            <person name="Yamane H."/>
            <person name="Yoshiki S."/>
            <person name="Yoshihara R."/>
            <person name="Yukawa K."/>
            <person name="Zhong H."/>
            <person name="Yano M."/>
            <person name="Yuan Q."/>
            <person name="Ouyang S."/>
            <person name="Liu J."/>
            <person name="Jones K.M."/>
            <person name="Gansberger K."/>
            <person name="Moffat K."/>
            <person name="Hill J."/>
            <person name="Bera J."/>
            <person name="Fadrosh D."/>
            <person name="Jin S."/>
            <person name="Johri S."/>
            <person name="Kim M."/>
            <person name="Overton L."/>
            <person name="Reardon M."/>
            <person name="Tsitrin T."/>
            <person name="Vuong H."/>
            <person name="Weaver B."/>
            <person name="Ciecko A."/>
            <person name="Tallon L."/>
            <person name="Jackson J."/>
            <person name="Pai G."/>
            <person name="Aken S.V."/>
            <person name="Utterback T."/>
            <person name="Reidmuller S."/>
            <person name="Feldblyum T."/>
            <person name="Hsiao J."/>
            <person name="Zismann V."/>
            <person name="Iobst S."/>
            <person name="de Vazeille A.R."/>
            <person name="Buell C.R."/>
            <person name="Ying K."/>
            <person name="Li Y."/>
            <person name="Lu T."/>
            <person name="Huang Y."/>
            <person name="Zhao Q."/>
            <person name="Feng Q."/>
            <person name="Zhang L."/>
            <person name="Zhu J."/>
            <person name="Weng Q."/>
            <person name="Mu J."/>
            <person name="Lu Y."/>
            <person name="Fan D."/>
            <person name="Liu Y."/>
            <person name="Guan J."/>
            <person name="Zhang Y."/>
            <person name="Yu S."/>
            <person name="Liu X."/>
            <person name="Zhang Y."/>
            <person name="Hong G."/>
            <person name="Han B."/>
            <person name="Choisne N."/>
            <person name="Demange N."/>
            <person name="Orjeda G."/>
            <person name="Samain S."/>
            <person name="Cattolico L."/>
            <person name="Pelletier E."/>
            <person name="Couloux A."/>
            <person name="Segurens B."/>
            <person name="Wincker P."/>
            <person name="D'Hont A."/>
            <person name="Scarpelli C."/>
            <person name="Weissenbach J."/>
            <person name="Salanoubat M."/>
            <person name="Quetier F."/>
            <person name="Yu Y."/>
            <person name="Kim H.R."/>
            <person name="Rambo T."/>
            <person name="Currie J."/>
            <person name="Collura K."/>
            <person name="Luo M."/>
            <person name="Yang T."/>
            <person name="Ammiraju J.S.S."/>
            <person name="Engler F."/>
            <person name="Soderlund C."/>
            <person name="Wing R.A."/>
            <person name="Palmer L.E."/>
            <person name="de la Bastide M."/>
            <person name="Spiegel L."/>
            <person name="Nascimento L."/>
            <person name="Zutavern T."/>
            <person name="O'Shaughnessy A."/>
            <person name="Dike S."/>
            <person name="Dedhia N."/>
            <person name="Preston R."/>
            <person name="Balija V."/>
            <person name="McCombie W.R."/>
            <person name="Chow T."/>
            <person name="Chen H."/>
            <person name="Chung M."/>
            <person name="Chen C."/>
            <person name="Shaw J."/>
            <person name="Wu H."/>
            <person name="Hsiao K."/>
            <person name="Chao Y."/>
            <person name="Chu M."/>
            <person name="Cheng C."/>
            <person name="Hour A."/>
            <person name="Lee P."/>
            <person name="Lin S."/>
            <person name="Lin Y."/>
            <person name="Liou J."/>
            <person name="Liu S."/>
            <person name="Hsing Y."/>
            <person name="Raghuvanshi S."/>
            <person name="Mohanty A."/>
            <person name="Bharti A.K."/>
            <person name="Gaur A."/>
            <person name="Gupta V."/>
            <person name="Kumar D."/>
            <person name="Ravi V."/>
            <person name="Vij S."/>
            <person name="Kapur A."/>
            <person name="Khurana P."/>
            <person name="Khurana P."/>
            <person name="Khurana J.P."/>
            <person name="Tyagi A.K."/>
            <person name="Gaikwad K."/>
            <person name="Singh A."/>
            <person name="Dalal V."/>
            <person name="Srivastava S."/>
            <person name="Dixit A."/>
            <person name="Pal A.K."/>
            <person name="Ghazi I.A."/>
            <person name="Yadav M."/>
            <person name="Pandit A."/>
            <person name="Bhargava A."/>
            <person name="Sureshbabu K."/>
            <person name="Batra K."/>
            <person name="Sharma T.R."/>
            <person name="Mohapatra T."/>
            <person name="Singh N.K."/>
            <person name="Messing J."/>
            <person name="Nelson A.B."/>
            <person name="Fuks G."/>
            <person name="Kavchok S."/>
            <person name="Keizer G."/>
            <person name="Linton E."/>
            <person name="Llaca V."/>
            <person name="Song R."/>
            <person name="Tanyolac B."/>
            <person name="Young S."/>
            <person name="Ho-Il K."/>
            <person name="Hahn J.H."/>
            <person name="Sangsakoo G."/>
            <person name="Vanavichit A."/>
            <person name="de Mattos Luiz.A.T."/>
            <person name="Zimmer P.D."/>
            <person name="Malone G."/>
            <person name="Dellagostin O."/>
            <person name="de Oliveira A.C."/>
            <person name="Bevan M."/>
            <person name="Bancroft I."/>
            <person name="Minx P."/>
            <person name="Cordum H."/>
            <person name="Wilson R."/>
            <person name="Cheng Z."/>
            <person name="Jin W."/>
            <person name="Jiang J."/>
            <person name="Leong S.A."/>
            <person name="Iwama H."/>
            <person name="Gojobori T."/>
            <person name="Itoh T."/>
            <person name="Niimura Y."/>
            <person name="Fujii Y."/>
            <person name="Habara T."/>
            <person name="Sakai H."/>
            <person name="Sato Y."/>
            <person name="Wilson G."/>
            <person name="Kumar K."/>
            <person name="McCouch S."/>
            <person name="Juretic N."/>
            <person name="Hoen D."/>
            <person name="Wright S."/>
            <person name="Bruskiewich R."/>
            <person name="Bureau T."/>
            <person name="Miyao A."/>
            <person name="Hirochika H."/>
            <person name="Nishikawa T."/>
            <person name="Kadowaki K."/>
            <person name="Sugiura M."/>
            <person name="Burr B."/>
            <person name="Sasaki T."/>
        </authorList>
    </citation>
    <scope>NUCLEOTIDE SEQUENCE [LARGE SCALE GENOMIC DNA]</scope>
    <source>
        <strain evidence="3">cv. Nipponbare</strain>
    </source>
</reference>
<feature type="non-terminal residue" evidence="2">
    <location>
        <position position="303"/>
    </location>
</feature>